<evidence type="ECO:0000256" key="5">
    <source>
        <dbReference type="SAM" id="Phobius"/>
    </source>
</evidence>
<evidence type="ECO:0000313" key="7">
    <source>
        <dbReference type="EMBL" id="WDH84639.1"/>
    </source>
</evidence>
<evidence type="ECO:0000256" key="1">
    <source>
        <dbReference type="ARBA" id="ARBA00004141"/>
    </source>
</evidence>
<sequence length="206" mass="24036">MKQDFIKFPLHLIIHPFEGYWDLKYEGKGKLRVAITILFLLFITMVIQRQFAGFLVNFNDPRTLNSLAELQYVVFPFILWCVSNWSITTLMEGEGKFREIVNATAYALIPMILVYLPMTLISRFMTQEETAFYYLLNTVAAIWFIYLLFVGIMTVHQYTATKTIVTILLTIVVMAIIVFLGTLVMSLIQQIIEFVTNIYRELIFRS</sequence>
<feature type="transmembrane region" description="Helical" evidence="5">
    <location>
        <begin position="72"/>
        <end position="91"/>
    </location>
</feature>
<dbReference type="InterPro" id="IPR006977">
    <property type="entry name" value="Yip1_dom"/>
</dbReference>
<dbReference type="RefSeq" id="WP_076311018.1">
    <property type="nucleotide sequence ID" value="NZ_CP118101.1"/>
</dbReference>
<evidence type="ECO:0000259" key="6">
    <source>
        <dbReference type="Pfam" id="PF04893"/>
    </source>
</evidence>
<evidence type="ECO:0000256" key="3">
    <source>
        <dbReference type="ARBA" id="ARBA00022989"/>
    </source>
</evidence>
<feature type="domain" description="Yip1" evidence="6">
    <location>
        <begin position="11"/>
        <end position="179"/>
    </location>
</feature>
<dbReference type="EMBL" id="CP118101">
    <property type="protein sequence ID" value="WDH84639.1"/>
    <property type="molecule type" value="Genomic_DNA"/>
</dbReference>
<name>A0AAX3N691_9BACL</name>
<evidence type="ECO:0000313" key="8">
    <source>
        <dbReference type="Proteomes" id="UP001220962"/>
    </source>
</evidence>
<feature type="transmembrane region" description="Helical" evidence="5">
    <location>
        <begin position="103"/>
        <end position="125"/>
    </location>
</feature>
<comment type="subcellular location">
    <subcellularLocation>
        <location evidence="1">Membrane</location>
        <topology evidence="1">Multi-pass membrane protein</topology>
    </subcellularLocation>
</comment>
<proteinExistence type="predicted"/>
<evidence type="ECO:0000256" key="4">
    <source>
        <dbReference type="ARBA" id="ARBA00023136"/>
    </source>
</evidence>
<feature type="transmembrane region" description="Helical" evidence="5">
    <location>
        <begin position="164"/>
        <end position="188"/>
    </location>
</feature>
<keyword evidence="2 5" id="KW-0812">Transmembrane</keyword>
<keyword evidence="4 5" id="KW-0472">Membrane</keyword>
<organism evidence="7 8">
    <name type="scientific">Paenibacillus urinalis</name>
    <dbReference type="NCBI Taxonomy" id="521520"/>
    <lineage>
        <taxon>Bacteria</taxon>
        <taxon>Bacillati</taxon>
        <taxon>Bacillota</taxon>
        <taxon>Bacilli</taxon>
        <taxon>Bacillales</taxon>
        <taxon>Paenibacillaceae</taxon>
        <taxon>Paenibacillus</taxon>
    </lineage>
</organism>
<feature type="transmembrane region" description="Helical" evidence="5">
    <location>
        <begin position="33"/>
        <end position="52"/>
    </location>
</feature>
<gene>
    <name evidence="7" type="ORF">PUW23_10680</name>
</gene>
<dbReference type="Proteomes" id="UP001220962">
    <property type="component" value="Chromosome"/>
</dbReference>
<evidence type="ECO:0000256" key="2">
    <source>
        <dbReference type="ARBA" id="ARBA00022692"/>
    </source>
</evidence>
<keyword evidence="3 5" id="KW-1133">Transmembrane helix</keyword>
<accession>A0AAX3N691</accession>
<dbReference type="Pfam" id="PF04893">
    <property type="entry name" value="Yip1"/>
    <property type="match status" value="1"/>
</dbReference>
<feature type="transmembrane region" description="Helical" evidence="5">
    <location>
        <begin position="131"/>
        <end position="152"/>
    </location>
</feature>
<dbReference type="GO" id="GO:0016020">
    <property type="term" value="C:membrane"/>
    <property type="evidence" value="ECO:0007669"/>
    <property type="project" value="UniProtKB-SubCell"/>
</dbReference>
<reference evidence="7" key="1">
    <citation type="submission" date="2023-02" db="EMBL/GenBank/DDBJ databases">
        <title>Pathogen: clinical or host-associated sample.</title>
        <authorList>
            <person name="Hergert J."/>
            <person name="Casey R."/>
            <person name="Wagner J."/>
            <person name="Young E.L."/>
            <person name="Oakeson K.F."/>
        </authorList>
    </citation>
    <scope>NUCLEOTIDE SEQUENCE</scope>
    <source>
        <strain evidence="7">2022CK-00830</strain>
    </source>
</reference>
<dbReference type="AlphaFoldDB" id="A0AAX3N691"/>
<protein>
    <submittedName>
        <fullName evidence="7">Yip1 family protein</fullName>
    </submittedName>
</protein>